<comment type="caution">
    <text evidence="2">The sequence shown here is derived from an EMBL/GenBank/DDBJ whole genome shotgun (WGS) entry which is preliminary data.</text>
</comment>
<feature type="transmembrane region" description="Helical" evidence="1">
    <location>
        <begin position="75"/>
        <end position="94"/>
    </location>
</feature>
<accession>A0ABU5IV55</accession>
<feature type="transmembrane region" description="Helical" evidence="1">
    <location>
        <begin position="36"/>
        <end position="55"/>
    </location>
</feature>
<dbReference type="EMBL" id="JAXOFX010000002">
    <property type="protein sequence ID" value="MDZ5471030.1"/>
    <property type="molecule type" value="Genomic_DNA"/>
</dbReference>
<keyword evidence="2" id="KW-0614">Plasmid</keyword>
<keyword evidence="1" id="KW-0812">Transmembrane</keyword>
<geneLocation type="plasmid" evidence="2">
    <name>unnamed</name>
</geneLocation>
<dbReference type="Proteomes" id="UP001290455">
    <property type="component" value="Unassembled WGS sequence"/>
</dbReference>
<dbReference type="RefSeq" id="WP_322445108.1">
    <property type="nucleotide sequence ID" value="NZ_JAXOFX010000002.1"/>
</dbReference>
<organism evidence="2 3">
    <name type="scientific">Robertmurraya mangrovi</name>
    <dbReference type="NCBI Taxonomy" id="3098077"/>
    <lineage>
        <taxon>Bacteria</taxon>
        <taxon>Bacillati</taxon>
        <taxon>Bacillota</taxon>
        <taxon>Bacilli</taxon>
        <taxon>Bacillales</taxon>
        <taxon>Bacillaceae</taxon>
        <taxon>Robertmurraya</taxon>
    </lineage>
</organism>
<gene>
    <name evidence="2" type="ORF">SM124_04610</name>
</gene>
<feature type="transmembrane region" description="Helical" evidence="1">
    <location>
        <begin position="158"/>
        <end position="179"/>
    </location>
</feature>
<keyword evidence="3" id="KW-1185">Reference proteome</keyword>
<proteinExistence type="predicted"/>
<feature type="transmembrane region" description="Helical" evidence="1">
    <location>
        <begin position="106"/>
        <end position="124"/>
    </location>
</feature>
<reference evidence="2 3" key="1">
    <citation type="submission" date="2023-11" db="EMBL/GenBank/DDBJ databases">
        <title>Bacillus jintuensis, isolated from a mudflat on the Beibu Gulf coast.</title>
        <authorList>
            <person name="Li M."/>
        </authorList>
    </citation>
    <scope>NUCLEOTIDE SEQUENCE [LARGE SCALE GENOMIC DNA]</scope>
    <source>
        <strain evidence="2 3">31A1R</strain>
        <plasmid evidence="2">unnamed</plasmid>
    </source>
</reference>
<name>A0ABU5IV55_9BACI</name>
<evidence type="ECO:0000313" key="3">
    <source>
        <dbReference type="Proteomes" id="UP001290455"/>
    </source>
</evidence>
<evidence type="ECO:0000256" key="1">
    <source>
        <dbReference type="SAM" id="Phobius"/>
    </source>
</evidence>
<protein>
    <submittedName>
        <fullName evidence="2">Uncharacterized protein</fullName>
    </submittedName>
</protein>
<feature type="transmembrane region" description="Helical" evidence="1">
    <location>
        <begin position="6"/>
        <end position="24"/>
    </location>
</feature>
<evidence type="ECO:0000313" key="2">
    <source>
        <dbReference type="EMBL" id="MDZ5471030.1"/>
    </source>
</evidence>
<sequence>MSVQVTVIVIICFFLLIKPFRYLLNLFLNENESSLYKLAHLIGLTVLSIFLLVVMNDLTPEPTNLYQSDKASLFLVGPLLMILTLYVTCLFLYLKNVVHYIQKFKTLIIVAQILLATVSIVKMGSNSSLLFKRLGGGPESPGSIIYEMPWINPYTTGLVFNGYLLVFLTSITFFCAYMLNSKKSIK</sequence>
<keyword evidence="1" id="KW-0472">Membrane</keyword>
<keyword evidence="1" id="KW-1133">Transmembrane helix</keyword>